<organism evidence="1 2">
    <name type="scientific">Gregarina niphandrodes</name>
    <name type="common">Septate eugregarine</name>
    <dbReference type="NCBI Taxonomy" id="110365"/>
    <lineage>
        <taxon>Eukaryota</taxon>
        <taxon>Sar</taxon>
        <taxon>Alveolata</taxon>
        <taxon>Apicomplexa</taxon>
        <taxon>Conoidasida</taxon>
        <taxon>Gregarinasina</taxon>
        <taxon>Eugregarinorida</taxon>
        <taxon>Gregarinidae</taxon>
        <taxon>Gregarina</taxon>
    </lineage>
</organism>
<reference evidence="1" key="1">
    <citation type="submission" date="2013-12" db="EMBL/GenBank/DDBJ databases">
        <authorList>
            <person name="Omoto C.K."/>
            <person name="Sibley D."/>
            <person name="Venepally P."/>
            <person name="Hadjithomas M."/>
            <person name="Karamycheva S."/>
            <person name="Brunk B."/>
            <person name="Roos D."/>
            <person name="Caler E."/>
            <person name="Lorenzi H."/>
        </authorList>
    </citation>
    <scope>NUCLEOTIDE SEQUENCE</scope>
</reference>
<dbReference type="GeneID" id="22911974"/>
<sequence>MKKSRKVLLTGAAITPSLVCHSIRVGAIAENGGKEIIPNLIYMLTNEFVQYCSLEDYDRLIPMEAREVLREKSLYDKEDIDQRIETRRLLFWRNAEDGAAKVAMDMANKLAEFGNGLDDFTDVSRDDFEDMVNVRGDREGDYLADMYIVTWKAETETKKAVLKLTGCGEAGCGHLFKEVRAYCRLKECRHVLKLYQYGMYYDHHRVGLCILTELLQGVDMIVPVTGKRSRKLTHA</sequence>
<comment type="caution">
    <text evidence="1">The sequence shown here is derived from an EMBL/GenBank/DDBJ whole genome shotgun (WGS) entry which is preliminary data.</text>
</comment>
<name>A0A023B943_GRENI</name>
<evidence type="ECO:0000313" key="1">
    <source>
        <dbReference type="EMBL" id="EZG70937.1"/>
    </source>
</evidence>
<keyword evidence="2" id="KW-1185">Reference proteome</keyword>
<dbReference type="Proteomes" id="UP000019763">
    <property type="component" value="Unassembled WGS sequence"/>
</dbReference>
<dbReference type="EMBL" id="AFNH02000412">
    <property type="protein sequence ID" value="EZG70937.1"/>
    <property type="molecule type" value="Genomic_DNA"/>
</dbReference>
<gene>
    <name evidence="1" type="ORF">GNI_053860</name>
</gene>
<evidence type="ECO:0000313" key="2">
    <source>
        <dbReference type="Proteomes" id="UP000019763"/>
    </source>
</evidence>
<accession>A0A023B943</accession>
<protein>
    <submittedName>
        <fullName evidence="1">Uncharacterized protein</fullName>
    </submittedName>
</protein>
<dbReference type="RefSeq" id="XP_011129852.1">
    <property type="nucleotide sequence ID" value="XM_011131550.1"/>
</dbReference>
<dbReference type="VEuPathDB" id="CryptoDB:GNI_053860"/>
<dbReference type="AlphaFoldDB" id="A0A023B943"/>
<proteinExistence type="predicted"/>